<dbReference type="GeneID" id="63027189"/>
<gene>
    <name evidence="2" type="primary">77</name>
    <name evidence="2" type="ORF">SEA_LILBEANIE_77</name>
</gene>
<keyword evidence="3" id="KW-1185">Reference proteome</keyword>
<evidence type="ECO:0000313" key="2">
    <source>
        <dbReference type="EMBL" id="QPO17155.1"/>
    </source>
</evidence>
<evidence type="ECO:0000256" key="1">
    <source>
        <dbReference type="SAM" id="MobiDB-lite"/>
    </source>
</evidence>
<accession>A0A7T1NXL8</accession>
<dbReference type="KEGG" id="vg:63027189"/>
<protein>
    <submittedName>
        <fullName evidence="2">Uncharacterized protein</fullName>
    </submittedName>
</protein>
<feature type="region of interest" description="Disordered" evidence="1">
    <location>
        <begin position="1"/>
        <end position="30"/>
    </location>
</feature>
<organism evidence="2 3">
    <name type="scientific">Gordonia phage Lilbeanie</name>
    <dbReference type="NCBI Taxonomy" id="2794947"/>
    <lineage>
        <taxon>Viruses</taxon>
        <taxon>Duplodnaviria</taxon>
        <taxon>Heunggongvirae</taxon>
        <taxon>Uroviricota</taxon>
        <taxon>Caudoviricetes</taxon>
        <taxon>Stackebrandtviridae</taxon>
        <taxon>Lilbeanievirus</taxon>
        <taxon>Lilbeanievirus lilbeanie</taxon>
    </lineage>
</organism>
<dbReference type="Proteomes" id="UP000594820">
    <property type="component" value="Segment"/>
</dbReference>
<dbReference type="EMBL" id="MW314850">
    <property type="protein sequence ID" value="QPO17155.1"/>
    <property type="molecule type" value="Genomic_DNA"/>
</dbReference>
<dbReference type="RefSeq" id="YP_010002638.1">
    <property type="nucleotide sequence ID" value="NC_053246.1"/>
</dbReference>
<proteinExistence type="predicted"/>
<evidence type="ECO:0000313" key="3">
    <source>
        <dbReference type="Proteomes" id="UP000594820"/>
    </source>
</evidence>
<sequence>MPKRVQEQPSGACGGEITITHGESPRDGGGHPCDFYHARVVNTRTQALRKIVDMHTPRVEDITAYCPICQTRPDCDTYTYAREALEVKP</sequence>
<name>A0A7T1NXL8_9CAUD</name>
<reference evidence="2 3" key="1">
    <citation type="submission" date="2020-12" db="EMBL/GenBank/DDBJ databases">
        <authorList>
            <person name="Mahalingham V.A."/>
            <person name="Abad L.A."/>
            <person name="Dennis E.A."/>
            <person name="Alston T.C."/>
            <person name="Buckley J.R."/>
            <person name="Cao N.T."/>
            <person name="Cole K.B."/>
            <person name="Davis H.C."/>
            <person name="Fisher D.E."/>
            <person name="Jennings A.R."/>
            <person name="Litwin A.R."/>
            <person name="McCartney J.B."/>
            <person name="Mitchell K.E."/>
            <person name="Nasser J.B."/>
            <person name="Paudel P."/>
            <person name="Richoux S.A."/>
            <person name="Sisung K.L."/>
            <person name="Smith M.L."/>
            <person name="Sonnier C.R."/>
            <person name="Underwood K.G."/>
            <person name="Hunter C.W."/>
            <person name="Gottschalck B.A."/>
            <person name="Wiggina Z.F."/>
            <person name="Spears T.J."/>
            <person name="Hancock A.M."/>
            <person name="Gissendanner C.R."/>
            <person name="Findley A.M."/>
            <person name="Garlena R.A."/>
            <person name="Russell D.A."/>
            <person name="Jacobs-Sera D."/>
            <person name="Hatfull G.F."/>
        </authorList>
    </citation>
    <scope>NUCLEOTIDE SEQUENCE [LARGE SCALE GENOMIC DNA]</scope>
</reference>